<keyword evidence="2" id="KW-0540">Nuclease</keyword>
<dbReference type="InterPro" id="IPR032466">
    <property type="entry name" value="Metal_Hydrolase"/>
</dbReference>
<dbReference type="InterPro" id="IPR050891">
    <property type="entry name" value="TatD-type_Hydrolase"/>
</dbReference>
<gene>
    <name evidence="6" type="ORF">DB88DRAFT_505539</name>
</gene>
<dbReference type="PIRSF" id="PIRSF005902">
    <property type="entry name" value="DNase_TatD"/>
    <property type="match status" value="1"/>
</dbReference>
<proteinExistence type="inferred from homology"/>
<evidence type="ECO:0000256" key="5">
    <source>
        <dbReference type="PIRSR" id="PIRSR005902-1"/>
    </source>
</evidence>
<evidence type="ECO:0008006" key="8">
    <source>
        <dbReference type="Google" id="ProtNLM"/>
    </source>
</evidence>
<comment type="caution">
    <text evidence="6">The sequence shown here is derived from an EMBL/GenBank/DDBJ whole genome shotgun (WGS) entry which is preliminary data.</text>
</comment>
<dbReference type="PROSITE" id="PS01091">
    <property type="entry name" value="TATD_3"/>
    <property type="match status" value="1"/>
</dbReference>
<keyword evidence="7" id="KW-1185">Reference proteome</keyword>
<dbReference type="GO" id="GO:0046872">
    <property type="term" value="F:metal ion binding"/>
    <property type="evidence" value="ECO:0007669"/>
    <property type="project" value="UniProtKB-KW"/>
</dbReference>
<feature type="binding site" evidence="5">
    <location>
        <position position="116"/>
    </location>
    <ligand>
        <name>a divalent metal cation</name>
        <dbReference type="ChEBI" id="CHEBI:60240"/>
        <label>1</label>
    </ligand>
</feature>
<protein>
    <recommendedName>
        <fullName evidence="8">TatD related DNase</fullName>
    </recommendedName>
</protein>
<evidence type="ECO:0000256" key="4">
    <source>
        <dbReference type="ARBA" id="ARBA00022801"/>
    </source>
</evidence>
<dbReference type="InterPro" id="IPR001130">
    <property type="entry name" value="TatD-like"/>
</dbReference>
<dbReference type="Proteomes" id="UP001182556">
    <property type="component" value="Unassembled WGS sequence"/>
</dbReference>
<evidence type="ECO:0000313" key="7">
    <source>
        <dbReference type="Proteomes" id="UP001182556"/>
    </source>
</evidence>
<dbReference type="PANTHER" id="PTHR10060:SF15">
    <property type="entry name" value="DEOXYRIBONUCLEASE TATDN1"/>
    <property type="match status" value="1"/>
</dbReference>
<keyword evidence="3 5" id="KW-0479">Metal-binding</keyword>
<dbReference type="Gene3D" id="3.20.20.140">
    <property type="entry name" value="Metal-dependent hydrolases"/>
    <property type="match status" value="1"/>
</dbReference>
<feature type="binding site" evidence="5">
    <location>
        <position position="183"/>
    </location>
    <ligand>
        <name>a divalent metal cation</name>
        <dbReference type="ChEBI" id="CHEBI:60240"/>
        <label>2</label>
    </ligand>
</feature>
<organism evidence="6 7">
    <name type="scientific">Papiliotrema laurentii</name>
    <name type="common">Cryptococcus laurentii</name>
    <dbReference type="NCBI Taxonomy" id="5418"/>
    <lineage>
        <taxon>Eukaryota</taxon>
        <taxon>Fungi</taxon>
        <taxon>Dikarya</taxon>
        <taxon>Basidiomycota</taxon>
        <taxon>Agaricomycotina</taxon>
        <taxon>Tremellomycetes</taxon>
        <taxon>Tremellales</taxon>
        <taxon>Rhynchogastremaceae</taxon>
        <taxon>Papiliotrema</taxon>
    </lineage>
</organism>
<keyword evidence="4" id="KW-0378">Hydrolase</keyword>
<dbReference type="GO" id="GO:0008296">
    <property type="term" value="F:3'-5'-DNA exonuclease activity"/>
    <property type="evidence" value="ECO:0007669"/>
    <property type="project" value="TreeGrafter"/>
</dbReference>
<accession>A0AAD9CX96</accession>
<dbReference type="GO" id="GO:0005829">
    <property type="term" value="C:cytosol"/>
    <property type="evidence" value="ECO:0007669"/>
    <property type="project" value="TreeGrafter"/>
</dbReference>
<evidence type="ECO:0000256" key="3">
    <source>
        <dbReference type="ARBA" id="ARBA00022723"/>
    </source>
</evidence>
<reference evidence="6" key="1">
    <citation type="submission" date="2023-02" db="EMBL/GenBank/DDBJ databases">
        <title>Identification and recombinant expression of a fungal hydrolase from Papiliotrema laurentii that hydrolyzes apple cutin and clears colloidal polyester polyurethane.</title>
        <authorList>
            <consortium name="DOE Joint Genome Institute"/>
            <person name="Roman V.A."/>
            <person name="Bojanowski C."/>
            <person name="Crable B.R."/>
            <person name="Wagner D.N."/>
            <person name="Hung C.S."/>
            <person name="Nadeau L.J."/>
            <person name="Schratz L."/>
            <person name="Haridas S."/>
            <person name="Pangilinan J."/>
            <person name="Lipzen A."/>
            <person name="Na H."/>
            <person name="Yan M."/>
            <person name="Ng V."/>
            <person name="Grigoriev I.V."/>
            <person name="Spatafora J.W."/>
            <person name="Barlow D."/>
            <person name="Biffinger J."/>
            <person name="Kelley-Loughnane N."/>
            <person name="Varaljay V.A."/>
            <person name="Crookes-Goodson W.J."/>
        </authorList>
    </citation>
    <scope>NUCLEOTIDE SEQUENCE</scope>
    <source>
        <strain evidence="6">5307AH</strain>
    </source>
</reference>
<name>A0AAD9CX96_PAPLA</name>
<sequence length="319" mass="34964">MTQLRFADIAVNLTDPQFIGSYHGRVKHASDLDDVVDRARSRGVEKMLITGTSLSESRGAVDMAKSYQLHCTAGCHPTSTGEIAGHQGGQEGYIAELVKLVEEDRRDSRRIIAIGEVGLDYDRLHFASRQTQQAHLPALLLLSKRFHLPLFLHSRHPEAHTDLVAALNQVGWDAQTWPGAVVHSFTGTISEVDELVRMGLYIGLNGCSLKTPENLSVVKDIPLDRLLIETDAPWCSITTSHASHAHLPQPGSPLLLEKVNKPEKHKPGAGVKGRMEPCEVPIIAQVIANVKGISLKEVAHAAWSNTLRLFYPEEIASTP</sequence>
<dbReference type="CDD" id="cd01310">
    <property type="entry name" value="TatD_DNAse"/>
    <property type="match status" value="1"/>
</dbReference>
<dbReference type="AlphaFoldDB" id="A0AAD9CX96"/>
<dbReference type="SUPFAM" id="SSF51556">
    <property type="entry name" value="Metallo-dependent hydrolases"/>
    <property type="match status" value="1"/>
</dbReference>
<dbReference type="InterPro" id="IPR018228">
    <property type="entry name" value="DNase_TatD-rel_CS"/>
</dbReference>
<dbReference type="EMBL" id="JAODAN010000006">
    <property type="protein sequence ID" value="KAK1923776.1"/>
    <property type="molecule type" value="Genomic_DNA"/>
</dbReference>
<feature type="binding site" evidence="5">
    <location>
        <position position="153"/>
    </location>
    <ligand>
        <name>a divalent metal cation</name>
        <dbReference type="ChEBI" id="CHEBI:60240"/>
        <label>2</label>
    </ligand>
</feature>
<dbReference type="PANTHER" id="PTHR10060">
    <property type="entry name" value="TATD FAMILY DEOXYRIBONUCLEASE"/>
    <property type="match status" value="1"/>
</dbReference>
<evidence type="ECO:0000313" key="6">
    <source>
        <dbReference type="EMBL" id="KAK1923776.1"/>
    </source>
</evidence>
<comment type="similarity">
    <text evidence="1">Belongs to the metallo-dependent hydrolases superfamily. TatD-type hydrolase family.</text>
</comment>
<evidence type="ECO:0000256" key="1">
    <source>
        <dbReference type="ARBA" id="ARBA00009275"/>
    </source>
</evidence>
<dbReference type="Pfam" id="PF01026">
    <property type="entry name" value="TatD_DNase"/>
    <property type="match status" value="1"/>
</dbReference>
<feature type="binding site" evidence="5">
    <location>
        <position position="231"/>
    </location>
    <ligand>
        <name>a divalent metal cation</name>
        <dbReference type="ChEBI" id="CHEBI:60240"/>
        <label>1</label>
    </ligand>
</feature>
<evidence type="ECO:0000256" key="2">
    <source>
        <dbReference type="ARBA" id="ARBA00022722"/>
    </source>
</evidence>